<comment type="caution">
    <text evidence="4">The sequence shown here is derived from an EMBL/GenBank/DDBJ whole genome shotgun (WGS) entry which is preliminary data.</text>
</comment>
<evidence type="ECO:0000313" key="4">
    <source>
        <dbReference type="EMBL" id="CAD6896387.1"/>
    </source>
</evidence>
<dbReference type="SUPFAM" id="SSF56672">
    <property type="entry name" value="DNA/RNA polymerases"/>
    <property type="match status" value="1"/>
</dbReference>
<dbReference type="PANTHER" id="PTHR19446">
    <property type="entry name" value="REVERSE TRANSCRIPTASES"/>
    <property type="match status" value="1"/>
</dbReference>
<protein>
    <recommendedName>
        <fullName evidence="3">Reverse transcriptase domain-containing protein</fullName>
    </recommendedName>
</protein>
<accession>A0ABN7IJI0</accession>
<feature type="signal peptide" evidence="2">
    <location>
        <begin position="1"/>
        <end position="16"/>
    </location>
</feature>
<dbReference type="InterPro" id="IPR036691">
    <property type="entry name" value="Endo/exonu/phosph_ase_sf"/>
</dbReference>
<dbReference type="Gene3D" id="3.60.10.10">
    <property type="entry name" value="Endonuclease/exonuclease/phosphatase"/>
    <property type="match status" value="1"/>
</dbReference>
<dbReference type="SUPFAM" id="SSF56219">
    <property type="entry name" value="DNase I-like"/>
    <property type="match status" value="1"/>
</dbReference>
<dbReference type="Proteomes" id="UP000836402">
    <property type="component" value="Unassembled WGS sequence"/>
</dbReference>
<dbReference type="Pfam" id="PF00078">
    <property type="entry name" value="RVT_1"/>
    <property type="match status" value="1"/>
</dbReference>
<feature type="region of interest" description="Disordered" evidence="1">
    <location>
        <begin position="1091"/>
        <end position="1110"/>
    </location>
</feature>
<dbReference type="PROSITE" id="PS50878">
    <property type="entry name" value="RT_POL"/>
    <property type="match status" value="1"/>
</dbReference>
<dbReference type="CDD" id="cd01650">
    <property type="entry name" value="RT_nLTR_like"/>
    <property type="match status" value="1"/>
</dbReference>
<keyword evidence="5" id="KW-1185">Reference proteome</keyword>
<keyword evidence="2" id="KW-0732">Signal</keyword>
<gene>
    <name evidence="4" type="ORF">JKIAZH3_G4567</name>
</gene>
<feature type="chain" id="PRO_5047479817" description="Reverse transcriptase domain-containing protein" evidence="2">
    <location>
        <begin position="17"/>
        <end position="1110"/>
    </location>
</feature>
<feature type="compositionally biased region" description="Basic and acidic residues" evidence="1">
    <location>
        <begin position="1100"/>
        <end position="1110"/>
    </location>
</feature>
<dbReference type="EMBL" id="CAJHJG010000033">
    <property type="protein sequence ID" value="CAD6896387.1"/>
    <property type="molecule type" value="Genomic_DNA"/>
</dbReference>
<name>A0ABN7IJI0_9BASI</name>
<sequence length="1110" mass="121639">MTGLIIVLTIYSYMTAHPLNCEDETRAPLKVATLNCGKAGIRKRLADIFSDTKEALQNVDVLFLQECGVKQTILPQDDTSLQSVLGPAFRTGMTGILTHDAGILMLTTKATLTVVHHGPRWAYAHATIRPLGPASAAITALDLWSVHGPVRDFSFWPTTWLEAIRTHTRAGDAIVGADWNATPDPARDSLRGTIASAKRIDSIWSSTRLLRFAKHTKFSYTTSDHRATSVSFDMAVAFTPPTTYHQRPWSLHPGTLRSQSFRNAIHRSITQIGPPHPHLTGPQKIVQWQDYLLRLRDITRLESIKVGQSLKRLRNDFTTIERIADNLDLANSEDAIRLPNLLSRIQTARDLLTDKLSVGSIKPSSTHAFRPSSWMSGALQRTGGTTYIKRLRATTGTITTDESRMLDITHAFFTDLYCPPNPPSTYLTDQTLLLSSASTTFKSEDIAMLASPYLLSDIKAALRTTNAYSAPGPLGLTYPLLSLTAETTGPHILSLLEGLGAGHPLPVLLQTTLLHKKGDKADLANYRPISVSDTALRLVTRMVAFRLAIATGNALPWNQAAFLPGRRTSSVAGALQGIIDHVGTGRPGMPTSIFILLLDQQKAYDRVGHPWLWSVLQTAGVPATFLKTIQSFYKDPHLQVMINGLLTDLIPLRAGLLQGDPLSCVLYNLALQPFLDLLDTFQVGVDVPGLGRIASLAFADDVSLLLPGTPEGVTQWPSVLHAIAAYETASGARLNRAKCGFIEVTHPSHNLEHSAPLRAALLQAGFNPLPTQHGEIVHLGHPIHTRGAGSPCIIGYNDRIDAIGARIPLIRKFGSDLITRVRLSNSILTPKLWHATTVGGLPTTTARTDLSLALRKFLYLGDTPWFETADISAPLHLGGLGFIHPDHMFTAQSITYLAHNLLRPDEYGIWLQDGLAWHLHHIYHCSPAALLIPNGVHRARLTADTTRAAGFWGRLLHALASVNLSLDPSWPDLEGPALLELPWYFDSAIASTPKPWPLSRYRSAATRGWITWGDILWKSTLATRDRTHASSWPLGPPSPRAAAANLIPRADDIRDSKGPELGTIFTPYWASLPPDFRQKLLQTTDMPFATGMDPSLPVPRIRDPSARAFP</sequence>
<evidence type="ECO:0000256" key="2">
    <source>
        <dbReference type="SAM" id="SignalP"/>
    </source>
</evidence>
<dbReference type="InterPro" id="IPR000477">
    <property type="entry name" value="RT_dom"/>
</dbReference>
<feature type="domain" description="Reverse transcriptase" evidence="3">
    <location>
        <begin position="495"/>
        <end position="762"/>
    </location>
</feature>
<reference evidence="4" key="1">
    <citation type="submission" date="2020-10" db="EMBL/GenBank/DDBJ databases">
        <authorList>
            <person name="Sedaghatjoo S."/>
        </authorList>
    </citation>
    <scope>NUCLEOTIDE SEQUENCE</scope>
    <source>
        <strain evidence="4">AZH3</strain>
    </source>
</reference>
<organism evidence="4 5">
    <name type="scientific">Tilletia caries</name>
    <name type="common">wheat bunt fungus</name>
    <dbReference type="NCBI Taxonomy" id="13290"/>
    <lineage>
        <taxon>Eukaryota</taxon>
        <taxon>Fungi</taxon>
        <taxon>Dikarya</taxon>
        <taxon>Basidiomycota</taxon>
        <taxon>Ustilaginomycotina</taxon>
        <taxon>Exobasidiomycetes</taxon>
        <taxon>Tilletiales</taxon>
        <taxon>Tilletiaceae</taxon>
        <taxon>Tilletia</taxon>
    </lineage>
</organism>
<proteinExistence type="predicted"/>
<evidence type="ECO:0000313" key="5">
    <source>
        <dbReference type="Proteomes" id="UP000836402"/>
    </source>
</evidence>
<dbReference type="InterPro" id="IPR043502">
    <property type="entry name" value="DNA/RNA_pol_sf"/>
</dbReference>
<evidence type="ECO:0000259" key="3">
    <source>
        <dbReference type="PROSITE" id="PS50878"/>
    </source>
</evidence>
<evidence type="ECO:0000256" key="1">
    <source>
        <dbReference type="SAM" id="MobiDB-lite"/>
    </source>
</evidence>